<dbReference type="Proteomes" id="UP001208570">
    <property type="component" value="Unassembled WGS sequence"/>
</dbReference>
<accession>A0AAD9NF97</accession>
<comment type="caution">
    <text evidence="1">The sequence shown here is derived from an EMBL/GenBank/DDBJ whole genome shotgun (WGS) entry which is preliminary data.</text>
</comment>
<dbReference type="EMBL" id="JAODUP010000039">
    <property type="protein sequence ID" value="KAK2166418.1"/>
    <property type="molecule type" value="Genomic_DNA"/>
</dbReference>
<sequence>MQLVGQYCHWIVLPADVTCSLSRVCYVYVKKRRAGGNRLPPSGSNGLGVLRAFNVRAIINFDRDPEASIQTGGPQAECDIRGLGAPARGMFDPMSGGQWYLRPTIQDRSPDVVWILTRVRPAQYGGGGHCESVQPATNIVH</sequence>
<evidence type="ECO:0000313" key="1">
    <source>
        <dbReference type="EMBL" id="KAK2166418.1"/>
    </source>
</evidence>
<reference evidence="1" key="1">
    <citation type="journal article" date="2023" name="Mol. Biol. Evol.">
        <title>Third-Generation Sequencing Reveals the Adaptive Role of the Epigenome in Three Deep-Sea Polychaetes.</title>
        <authorList>
            <person name="Perez M."/>
            <person name="Aroh O."/>
            <person name="Sun Y."/>
            <person name="Lan Y."/>
            <person name="Juniper S.K."/>
            <person name="Young C.R."/>
            <person name="Angers B."/>
            <person name="Qian P.Y."/>
        </authorList>
    </citation>
    <scope>NUCLEOTIDE SEQUENCE</scope>
    <source>
        <strain evidence="1">P08H-3</strain>
    </source>
</reference>
<gene>
    <name evidence="1" type="ORF">LSH36_39g04052</name>
</gene>
<proteinExistence type="predicted"/>
<organism evidence="1 2">
    <name type="scientific">Paralvinella palmiformis</name>
    <dbReference type="NCBI Taxonomy" id="53620"/>
    <lineage>
        <taxon>Eukaryota</taxon>
        <taxon>Metazoa</taxon>
        <taxon>Spiralia</taxon>
        <taxon>Lophotrochozoa</taxon>
        <taxon>Annelida</taxon>
        <taxon>Polychaeta</taxon>
        <taxon>Sedentaria</taxon>
        <taxon>Canalipalpata</taxon>
        <taxon>Terebellida</taxon>
        <taxon>Terebelliformia</taxon>
        <taxon>Alvinellidae</taxon>
        <taxon>Paralvinella</taxon>
    </lineage>
</organism>
<evidence type="ECO:0000313" key="2">
    <source>
        <dbReference type="Proteomes" id="UP001208570"/>
    </source>
</evidence>
<name>A0AAD9NF97_9ANNE</name>
<dbReference type="AlphaFoldDB" id="A0AAD9NF97"/>
<protein>
    <submittedName>
        <fullName evidence="1">Uncharacterized protein</fullName>
    </submittedName>
</protein>
<keyword evidence="2" id="KW-1185">Reference proteome</keyword>